<dbReference type="AlphaFoldDB" id="T0ZKP5"/>
<feature type="region of interest" description="Disordered" evidence="1">
    <location>
        <begin position="48"/>
        <end position="91"/>
    </location>
</feature>
<dbReference type="Gene3D" id="3.40.50.1480">
    <property type="entry name" value="Adenosylhomocysteinase-like"/>
    <property type="match status" value="1"/>
</dbReference>
<evidence type="ECO:0000256" key="1">
    <source>
        <dbReference type="SAM" id="MobiDB-lite"/>
    </source>
</evidence>
<accession>T0ZKP5</accession>
<evidence type="ECO:0000313" key="2">
    <source>
        <dbReference type="EMBL" id="EQD45238.1"/>
    </source>
</evidence>
<name>T0ZKP5_9ZZZZ</name>
<dbReference type="EMBL" id="AUZY01008646">
    <property type="protein sequence ID" value="EQD45238.1"/>
    <property type="molecule type" value="Genomic_DNA"/>
</dbReference>
<dbReference type="InterPro" id="IPR042172">
    <property type="entry name" value="Adenosylhomocyst_ase-like_sf"/>
</dbReference>
<sequence length="91" mass="10484">MPGDLERGRQKIEWARTHMPILEEVRRRFEREQPFRGLTLSLVLHVEAKRPRSPWPSRPVGPTSIWPRAIPSPRTTTRSPRSGRPGSTPTP</sequence>
<reference evidence="2" key="2">
    <citation type="journal article" date="2014" name="ISME J.">
        <title>Microbial stratification in low pH oxic and suboxic macroscopic growths along an acid mine drainage.</title>
        <authorList>
            <person name="Mendez-Garcia C."/>
            <person name="Mesa V."/>
            <person name="Sprenger R.R."/>
            <person name="Richter M."/>
            <person name="Diez M.S."/>
            <person name="Solano J."/>
            <person name="Bargiela R."/>
            <person name="Golyshina O.V."/>
            <person name="Manteca A."/>
            <person name="Ramos J.L."/>
            <person name="Gallego J.R."/>
            <person name="Llorente I."/>
            <person name="Martins Dos Santos V.A."/>
            <person name="Jensen O.N."/>
            <person name="Pelaez A.I."/>
            <person name="Sanchez J."/>
            <person name="Ferrer M."/>
        </authorList>
    </citation>
    <scope>NUCLEOTIDE SEQUENCE</scope>
</reference>
<gene>
    <name evidence="2" type="ORF">B1B_13144</name>
</gene>
<protein>
    <submittedName>
        <fullName evidence="2">Uncharacterized protein</fullName>
    </submittedName>
</protein>
<comment type="caution">
    <text evidence="2">The sequence shown here is derived from an EMBL/GenBank/DDBJ whole genome shotgun (WGS) entry which is preliminary data.</text>
</comment>
<feature type="compositionally biased region" description="Low complexity" evidence="1">
    <location>
        <begin position="71"/>
        <end position="91"/>
    </location>
</feature>
<proteinExistence type="predicted"/>
<organism evidence="2">
    <name type="scientific">mine drainage metagenome</name>
    <dbReference type="NCBI Taxonomy" id="410659"/>
    <lineage>
        <taxon>unclassified sequences</taxon>
        <taxon>metagenomes</taxon>
        <taxon>ecological metagenomes</taxon>
    </lineage>
</organism>
<reference evidence="2" key="1">
    <citation type="submission" date="2013-08" db="EMBL/GenBank/DDBJ databases">
        <authorList>
            <person name="Mendez C."/>
            <person name="Richter M."/>
            <person name="Ferrer M."/>
            <person name="Sanchez J."/>
        </authorList>
    </citation>
    <scope>NUCLEOTIDE SEQUENCE</scope>
</reference>
<dbReference type="SUPFAM" id="SSF52283">
    <property type="entry name" value="Formate/glycerate dehydrogenase catalytic domain-like"/>
    <property type="match status" value="1"/>
</dbReference>